<dbReference type="PANTHER" id="PTHR30425:SF2">
    <property type="entry name" value="ABC TRANSPORTER PERMEASE PROTEIN YQGH-RELATED"/>
    <property type="match status" value="1"/>
</dbReference>
<dbReference type="Proteomes" id="UP000003240">
    <property type="component" value="Unassembled WGS sequence"/>
</dbReference>
<dbReference type="InterPro" id="IPR000515">
    <property type="entry name" value="MetI-like"/>
</dbReference>
<comment type="caution">
    <text evidence="11">The sequence shown here is derived from an EMBL/GenBank/DDBJ whole genome shotgun (WGS) entry which is preliminary data.</text>
</comment>
<dbReference type="eggNOG" id="COG0573">
    <property type="taxonomic scope" value="Bacteria"/>
</dbReference>
<dbReference type="Pfam" id="PF00528">
    <property type="entry name" value="BPD_transp_1"/>
    <property type="match status" value="1"/>
</dbReference>
<dbReference type="GO" id="GO:0006817">
    <property type="term" value="P:phosphate ion transport"/>
    <property type="evidence" value="ECO:0007669"/>
    <property type="project" value="UniProtKB-KW"/>
</dbReference>
<dbReference type="InterPro" id="IPR011864">
    <property type="entry name" value="Phosphate_PstC"/>
</dbReference>
<protein>
    <recommendedName>
        <fullName evidence="9">Phosphate transport system permease protein</fullName>
    </recommendedName>
</protein>
<dbReference type="STRING" id="1009370.ALO_07103"/>
<evidence type="ECO:0000256" key="3">
    <source>
        <dbReference type="ARBA" id="ARBA00022448"/>
    </source>
</evidence>
<feature type="transmembrane region" description="Helical" evidence="8">
    <location>
        <begin position="108"/>
        <end position="135"/>
    </location>
</feature>
<keyword evidence="9" id="KW-0592">Phosphate transport</keyword>
<evidence type="ECO:0000256" key="4">
    <source>
        <dbReference type="ARBA" id="ARBA00022475"/>
    </source>
</evidence>
<dbReference type="InterPro" id="IPR035906">
    <property type="entry name" value="MetI-like_sf"/>
</dbReference>
<evidence type="ECO:0000256" key="9">
    <source>
        <dbReference type="RuleBase" id="RU363054"/>
    </source>
</evidence>
<dbReference type="Gene3D" id="1.10.3720.10">
    <property type="entry name" value="MetI-like"/>
    <property type="match status" value="1"/>
</dbReference>
<dbReference type="PROSITE" id="PS50928">
    <property type="entry name" value="ABC_TM1"/>
    <property type="match status" value="1"/>
</dbReference>
<dbReference type="GO" id="GO:0005315">
    <property type="term" value="F:phosphate transmembrane transporter activity"/>
    <property type="evidence" value="ECO:0007669"/>
    <property type="project" value="InterPro"/>
</dbReference>
<keyword evidence="7 8" id="KW-0472">Membrane</keyword>
<feature type="transmembrane region" description="Helical" evidence="8">
    <location>
        <begin position="54"/>
        <end position="77"/>
    </location>
</feature>
<dbReference type="EMBL" id="AFGF01000053">
    <property type="protein sequence ID" value="EGO64558.1"/>
    <property type="molecule type" value="Genomic_DNA"/>
</dbReference>
<organism evidence="11 12">
    <name type="scientific">Acetonema longum DSM 6540</name>
    <dbReference type="NCBI Taxonomy" id="1009370"/>
    <lineage>
        <taxon>Bacteria</taxon>
        <taxon>Bacillati</taxon>
        <taxon>Bacillota</taxon>
        <taxon>Negativicutes</taxon>
        <taxon>Acetonemataceae</taxon>
        <taxon>Acetonema</taxon>
    </lineage>
</organism>
<evidence type="ECO:0000313" key="12">
    <source>
        <dbReference type="Proteomes" id="UP000003240"/>
    </source>
</evidence>
<dbReference type="InterPro" id="IPR051124">
    <property type="entry name" value="Phosphate_Transport_Permease"/>
</dbReference>
<dbReference type="GO" id="GO:0005886">
    <property type="term" value="C:plasma membrane"/>
    <property type="evidence" value="ECO:0007669"/>
    <property type="project" value="UniProtKB-SubCell"/>
</dbReference>
<comment type="subcellular location">
    <subcellularLocation>
        <location evidence="1 8">Cell membrane</location>
        <topology evidence="1 8">Multi-pass membrane protein</topology>
    </subcellularLocation>
</comment>
<evidence type="ECO:0000256" key="5">
    <source>
        <dbReference type="ARBA" id="ARBA00022692"/>
    </source>
</evidence>
<evidence type="ECO:0000256" key="1">
    <source>
        <dbReference type="ARBA" id="ARBA00004651"/>
    </source>
</evidence>
<feature type="transmembrane region" description="Helical" evidence="8">
    <location>
        <begin position="304"/>
        <end position="323"/>
    </location>
</feature>
<keyword evidence="3 8" id="KW-0813">Transport</keyword>
<evidence type="ECO:0000259" key="10">
    <source>
        <dbReference type="PROSITE" id="PS50928"/>
    </source>
</evidence>
<gene>
    <name evidence="11" type="ORF">ALO_07103</name>
</gene>
<comment type="function">
    <text evidence="9">Part of the binding-protein-dependent transport system for phosphate; probably responsible for the translocation of the substrate across the membrane.</text>
</comment>
<evidence type="ECO:0000256" key="7">
    <source>
        <dbReference type="ARBA" id="ARBA00023136"/>
    </source>
</evidence>
<feature type="domain" description="ABC transmembrane type-1" evidence="10">
    <location>
        <begin position="112"/>
        <end position="318"/>
    </location>
</feature>
<accession>F7NH75</accession>
<evidence type="ECO:0000313" key="11">
    <source>
        <dbReference type="EMBL" id="EGO64558.1"/>
    </source>
</evidence>
<dbReference type="SUPFAM" id="SSF161098">
    <property type="entry name" value="MetI-like"/>
    <property type="match status" value="1"/>
</dbReference>
<comment type="similarity">
    <text evidence="2 9">Belongs to the binding-protein-dependent transport system permease family. CysTW subfamily.</text>
</comment>
<dbReference type="CDD" id="cd06261">
    <property type="entry name" value="TM_PBP2"/>
    <property type="match status" value="1"/>
</dbReference>
<dbReference type="NCBIfam" id="TIGR02138">
    <property type="entry name" value="phosphate_pstC"/>
    <property type="match status" value="1"/>
</dbReference>
<feature type="transmembrane region" description="Helical" evidence="8">
    <location>
        <begin position="233"/>
        <end position="254"/>
    </location>
</feature>
<keyword evidence="12" id="KW-1185">Reference proteome</keyword>
<evidence type="ECO:0000256" key="2">
    <source>
        <dbReference type="ARBA" id="ARBA00007069"/>
    </source>
</evidence>
<keyword evidence="4 9" id="KW-1003">Cell membrane</keyword>
<name>F7NH75_9FIRM</name>
<keyword evidence="6 8" id="KW-1133">Transmembrane helix</keyword>
<feature type="transmembrane region" description="Helical" evidence="8">
    <location>
        <begin position="155"/>
        <end position="176"/>
    </location>
</feature>
<evidence type="ECO:0000256" key="6">
    <source>
        <dbReference type="ARBA" id="ARBA00022989"/>
    </source>
</evidence>
<sequence>MVSSYTIIEFGIQNMRDVIDLFVLTQDKPEPGSDNPKHRGPGADHQMRLIYDRYIRYLFIGSAFLMAIIILSIIIFIGQQGLQTFRAVSPAEFFLAAKWDPMEGRYGALSFILGSVCTTVMAVALGAPLGLAGAIFLAKISPSWLRALMRPATDLYVAIPSVVYGYIGLTAIVPFIREQFPVPSGFGLLAASSILAIMILPTVINISEDALRAVPASLEEASLALGATRWQTIWRVLLPTALPGIMTSIILAMARAIGETMAVQMVIGNTPLLPLSLFTPTATLTSEIVVEMGNTPFGSVWGDALFLMALVLLVISLLMIVGIRRIAKRRYA</sequence>
<feature type="transmembrane region" description="Helical" evidence="8">
    <location>
        <begin position="188"/>
        <end position="207"/>
    </location>
</feature>
<keyword evidence="5 8" id="KW-0812">Transmembrane</keyword>
<reference evidence="11 12" key="1">
    <citation type="journal article" date="2011" name="EMBO J.">
        <title>Structural diversity of bacterial flagellar motors.</title>
        <authorList>
            <person name="Chen S."/>
            <person name="Beeby M."/>
            <person name="Murphy G.E."/>
            <person name="Leadbetter J.R."/>
            <person name="Hendrixson D.R."/>
            <person name="Briegel A."/>
            <person name="Li Z."/>
            <person name="Shi J."/>
            <person name="Tocheva E.I."/>
            <person name="Muller A."/>
            <person name="Dobro M.J."/>
            <person name="Jensen G.J."/>
        </authorList>
    </citation>
    <scope>NUCLEOTIDE SEQUENCE [LARGE SCALE GENOMIC DNA]</scope>
    <source>
        <strain evidence="11 12">DSM 6540</strain>
    </source>
</reference>
<dbReference type="PANTHER" id="PTHR30425">
    <property type="entry name" value="PHOSPHATE TRANSPORT SYSTEM PERMEASE PROTEIN PST"/>
    <property type="match status" value="1"/>
</dbReference>
<proteinExistence type="inferred from homology"/>
<dbReference type="AlphaFoldDB" id="F7NH75"/>
<evidence type="ECO:0000256" key="8">
    <source>
        <dbReference type="RuleBase" id="RU363032"/>
    </source>
</evidence>